<accession>A0A553RIU5</accession>
<evidence type="ECO:0000313" key="2">
    <source>
        <dbReference type="EMBL" id="TRZ02097.1"/>
    </source>
</evidence>
<dbReference type="Proteomes" id="UP000316079">
    <property type="component" value="Unassembled WGS sequence"/>
</dbReference>
<gene>
    <name evidence="2" type="ORF">DNTS_033991</name>
</gene>
<proteinExistence type="predicted"/>
<reference evidence="2 3" key="1">
    <citation type="journal article" date="2019" name="Sci. Data">
        <title>Hybrid genome assembly and annotation of Danionella translucida.</title>
        <authorList>
            <person name="Kadobianskyi M."/>
            <person name="Schulze L."/>
            <person name="Schuelke M."/>
            <person name="Judkewitz B."/>
        </authorList>
    </citation>
    <scope>NUCLEOTIDE SEQUENCE [LARGE SCALE GENOMIC DNA]</scope>
    <source>
        <strain evidence="2 3">Bolton</strain>
    </source>
</reference>
<protein>
    <submittedName>
        <fullName evidence="2">Uncharacterized protein</fullName>
    </submittedName>
</protein>
<name>A0A553RIU5_9TELE</name>
<comment type="caution">
    <text evidence="2">The sequence shown here is derived from an EMBL/GenBank/DDBJ whole genome shotgun (WGS) entry which is preliminary data.</text>
</comment>
<organism evidence="2 3">
    <name type="scientific">Danionella cerebrum</name>
    <dbReference type="NCBI Taxonomy" id="2873325"/>
    <lineage>
        <taxon>Eukaryota</taxon>
        <taxon>Metazoa</taxon>
        <taxon>Chordata</taxon>
        <taxon>Craniata</taxon>
        <taxon>Vertebrata</taxon>
        <taxon>Euteleostomi</taxon>
        <taxon>Actinopterygii</taxon>
        <taxon>Neopterygii</taxon>
        <taxon>Teleostei</taxon>
        <taxon>Ostariophysi</taxon>
        <taxon>Cypriniformes</taxon>
        <taxon>Danionidae</taxon>
        <taxon>Danioninae</taxon>
        <taxon>Danionella</taxon>
    </lineage>
</organism>
<dbReference type="AlphaFoldDB" id="A0A553RIU5"/>
<evidence type="ECO:0000256" key="1">
    <source>
        <dbReference type="SAM" id="MobiDB-lite"/>
    </source>
</evidence>
<evidence type="ECO:0000313" key="3">
    <source>
        <dbReference type="Proteomes" id="UP000316079"/>
    </source>
</evidence>
<dbReference type="EMBL" id="SRMA01024015">
    <property type="protein sequence ID" value="TRZ02097.1"/>
    <property type="molecule type" value="Genomic_DNA"/>
</dbReference>
<feature type="region of interest" description="Disordered" evidence="1">
    <location>
        <begin position="75"/>
        <end position="98"/>
    </location>
</feature>
<feature type="non-terminal residue" evidence="2">
    <location>
        <position position="1"/>
    </location>
</feature>
<sequence>TLMKRRSNQQMKGAFPFRHTQSWSQKISLWKRREDKHPNTSHRLDFFLIQVHFTRTPLLLRNDRNVDARVDHLIHQRPPHSTRTSSRKISGENKSTHPSNAKLCTELDMGGVWLLFSHKCKTL</sequence>
<keyword evidence="3" id="KW-1185">Reference proteome</keyword>